<evidence type="ECO:0000313" key="1">
    <source>
        <dbReference type="EMBL" id="KKS85211.1"/>
    </source>
</evidence>
<dbReference type="AlphaFoldDB" id="A0A0G1EQA6"/>
<dbReference type="STRING" id="1618436.UV59_C0009G0013"/>
<protein>
    <submittedName>
        <fullName evidence="1">Uncharacterized protein</fullName>
    </submittedName>
</protein>
<proteinExistence type="predicted"/>
<gene>
    <name evidence="1" type="ORF">UV59_C0009G0013</name>
</gene>
<name>A0A0G1EQA6_9BACT</name>
<accession>A0A0G1EQA6</accession>
<comment type="caution">
    <text evidence="1">The sequence shown here is derived from an EMBL/GenBank/DDBJ whole genome shotgun (WGS) entry which is preliminary data.</text>
</comment>
<organism evidence="1 2">
    <name type="scientific">Candidatus Gottesmanbacteria bacterium GW2011_GWA1_43_11</name>
    <dbReference type="NCBI Taxonomy" id="1618436"/>
    <lineage>
        <taxon>Bacteria</taxon>
        <taxon>Candidatus Gottesmaniibacteriota</taxon>
    </lineage>
</organism>
<sequence>MKEQFELTVNGTGYFVDGFVQILPSLHPGKPAKPCRILISETKDGEPLIEIAVLQNGAQEIVSAQAMVNLPTGQFLWHNITPVPLQAVTRERLVSAVYTKYFGEIRSQIFEKSSPFSPDVYYSSSRMEARIFEHPLEWLFPSDKGIGRKITALTVQASRLSPDLDSELEEQIISRIRIEKGPPVMEIEKIYVAQAVALCQERDRQETKPASKQALFALLHLDSGETGWFFLTLDAKSKAKEKSGHENTISKRIAAVLKAQRISIYQGNPTPSV</sequence>
<evidence type="ECO:0000313" key="2">
    <source>
        <dbReference type="Proteomes" id="UP000034543"/>
    </source>
</evidence>
<reference evidence="1 2" key="1">
    <citation type="journal article" date="2015" name="Nature">
        <title>rRNA introns, odd ribosomes, and small enigmatic genomes across a large radiation of phyla.</title>
        <authorList>
            <person name="Brown C.T."/>
            <person name="Hug L.A."/>
            <person name="Thomas B.C."/>
            <person name="Sharon I."/>
            <person name="Castelle C.J."/>
            <person name="Singh A."/>
            <person name="Wilkins M.J."/>
            <person name="Williams K.H."/>
            <person name="Banfield J.F."/>
        </authorList>
    </citation>
    <scope>NUCLEOTIDE SEQUENCE [LARGE SCALE GENOMIC DNA]</scope>
</reference>
<dbReference type="EMBL" id="LCFB01000009">
    <property type="protein sequence ID" value="KKS85211.1"/>
    <property type="molecule type" value="Genomic_DNA"/>
</dbReference>
<dbReference type="Proteomes" id="UP000034543">
    <property type="component" value="Unassembled WGS sequence"/>
</dbReference>